<dbReference type="KEGG" id="npy:NPRO_11350"/>
<dbReference type="Proteomes" id="UP000662873">
    <property type="component" value="Chromosome"/>
</dbReference>
<dbReference type="Gene3D" id="3.90.25.10">
    <property type="entry name" value="UDP-galactose 4-epimerase, domain 1"/>
    <property type="match status" value="1"/>
</dbReference>
<dbReference type="SUPFAM" id="SSF51735">
    <property type="entry name" value="NAD(P)-binding Rossmann-fold domains"/>
    <property type="match status" value="1"/>
</dbReference>
<proteinExistence type="inferred from homology"/>
<reference evidence="3" key="1">
    <citation type="journal article" name="DNA Res.">
        <title>The physiological potential of anammox bacteria as revealed by their core genome structure.</title>
        <authorList>
            <person name="Okubo T."/>
            <person name="Toyoda A."/>
            <person name="Fukuhara K."/>
            <person name="Uchiyama I."/>
            <person name="Harigaya Y."/>
            <person name="Kuroiwa M."/>
            <person name="Suzuki T."/>
            <person name="Murakami Y."/>
            <person name="Suwa Y."/>
            <person name="Takami H."/>
        </authorList>
    </citation>
    <scope>NUCLEOTIDE SEQUENCE</scope>
    <source>
        <strain evidence="3">317325-2</strain>
    </source>
</reference>
<dbReference type="AlphaFoldDB" id="A0A809R7N1"/>
<dbReference type="InterPro" id="IPR036291">
    <property type="entry name" value="NAD(P)-bd_dom_sf"/>
</dbReference>
<comment type="similarity">
    <text evidence="1">Belongs to the NAD(P)-dependent epimerase/dehydratase family.</text>
</comment>
<gene>
    <name evidence="3" type="ORF">NPRO_11350</name>
</gene>
<feature type="domain" description="NAD-dependent epimerase/dehydratase" evidence="2">
    <location>
        <begin position="3"/>
        <end position="238"/>
    </location>
</feature>
<organism evidence="3 4">
    <name type="scientific">Candidatus Nitrosymbiomonas proteolyticus</name>
    <dbReference type="NCBI Taxonomy" id="2608984"/>
    <lineage>
        <taxon>Bacteria</taxon>
        <taxon>Bacillati</taxon>
        <taxon>Armatimonadota</taxon>
        <taxon>Armatimonadota incertae sedis</taxon>
        <taxon>Candidatus Nitrosymbiomonas</taxon>
    </lineage>
</organism>
<evidence type="ECO:0000256" key="1">
    <source>
        <dbReference type="ARBA" id="ARBA00007637"/>
    </source>
</evidence>
<dbReference type="EMBL" id="AP021858">
    <property type="protein sequence ID" value="BBO23540.1"/>
    <property type="molecule type" value="Genomic_DNA"/>
</dbReference>
<sequence length="312" mass="33128">MKALVTGGAGFIGSHVALGAAAKGWQVVVLDDLSSGSPSNLTGAPSHLEMRVGSVCDPEAVRSAVEGCDVVFHLAAIASVQRSVEDPVGTGRVNVEGMVRVLEAATRAGSRVVFSSSSAVYGDADALPVSESARPLPCSPYAVHKLCGEMYLQAFWSTGGLISRSLRYFNVYGPRQDPQSEYAAVIPKFVTRAIRGEPLVIFGDGGQTRDFVFVEDVARANLLAAEQGSGESFVLNIGSGVSLSVLDLAKKVIEIAESNSQIVFEPPRPGEVRDSRADTALAHAQLGFDASTPLEEGLRRTLEYWRDRESCQ</sequence>
<dbReference type="Pfam" id="PF01370">
    <property type="entry name" value="Epimerase"/>
    <property type="match status" value="1"/>
</dbReference>
<evidence type="ECO:0000259" key="2">
    <source>
        <dbReference type="Pfam" id="PF01370"/>
    </source>
</evidence>
<evidence type="ECO:0000313" key="3">
    <source>
        <dbReference type="EMBL" id="BBO23540.1"/>
    </source>
</evidence>
<accession>A0A809R7N1</accession>
<evidence type="ECO:0000313" key="4">
    <source>
        <dbReference type="Proteomes" id="UP000662873"/>
    </source>
</evidence>
<dbReference type="InterPro" id="IPR001509">
    <property type="entry name" value="Epimerase_deHydtase"/>
</dbReference>
<dbReference type="PANTHER" id="PTHR43000">
    <property type="entry name" value="DTDP-D-GLUCOSE 4,6-DEHYDRATASE-RELATED"/>
    <property type="match status" value="1"/>
</dbReference>
<name>A0A809R7N1_9BACT</name>
<protein>
    <submittedName>
        <fullName evidence="3">LPS biosynthesis protein WbpP</fullName>
    </submittedName>
</protein>
<dbReference type="Gene3D" id="3.40.50.720">
    <property type="entry name" value="NAD(P)-binding Rossmann-like Domain"/>
    <property type="match status" value="1"/>
</dbReference>